<dbReference type="EC" id="6.-.-.-" evidence="2"/>
<comment type="similarity">
    <text evidence="2">Belongs to the BshC family.</text>
</comment>
<dbReference type="InterPro" id="IPR055399">
    <property type="entry name" value="CC_BshC"/>
</dbReference>
<dbReference type="InterPro" id="IPR011199">
    <property type="entry name" value="Bacillithiol_biosynth_BshC"/>
</dbReference>
<sequence>MSHVQIKQVKISFDQKLVHDYIHNYEKVKEFYPYHPYRQKDYEERLAWLEAHPILHRVELVEGLLAFNKEIGNHARALENIEKLRQPDTYVVVAGQQAGALTGPLYTIHKAITIIRLAAEQERLLGKRMIPVFWIAGEDHDYEEVNHVYTQSGGSDIKKIKLETESPGRVSISRLPIKPETLRAFVDEYFIQQIVTEFSDELKEKLYEFADASDTLTGFFARTMAWLFGEQGLVLMDSALSFVRQLERPVFARVIEQNAELNQAVAAQGNKLVALGYHRQVETDETNAQFFLYKGNERIGVTRLPDGTFKTRDGSETYKKEELLALLEEQPDRFSANVVTRPLMQEYLLPTLAFVGGPGEIAYWGLYRNSFMLLGFNMPPLVPRLTFSLFEGAVQKSMRKFGLSVEDVLNRLEEKKEEFLAAQDTLHLEDKFARVKAEIQALYEPLIREAAGIERGLEKLGEKNLEKILEQVAYYEGKTRSAFIKRHEAALRQFDRIRASLFPLDKPQERVYNIFGYLNKYGITWFREFVSYLYDISPEHYVVCID</sequence>
<name>A0ABX8Y7P9_ANETH</name>
<gene>
    <name evidence="2 5" type="primary">bshC</name>
    <name evidence="5" type="ORF">K3F53_12205</name>
</gene>
<proteinExistence type="inferred from homology"/>
<dbReference type="EMBL" id="CP080764">
    <property type="protein sequence ID" value="QYY41687.1"/>
    <property type="molecule type" value="Genomic_DNA"/>
</dbReference>
<dbReference type="RefSeq" id="WP_220559012.1">
    <property type="nucleotide sequence ID" value="NZ_CP080764.1"/>
</dbReference>
<evidence type="ECO:0000259" key="3">
    <source>
        <dbReference type="Pfam" id="PF10079"/>
    </source>
</evidence>
<accession>A0ABX8Y7P9</accession>
<evidence type="ECO:0000313" key="5">
    <source>
        <dbReference type="EMBL" id="QYY41687.1"/>
    </source>
</evidence>
<protein>
    <recommendedName>
        <fullName evidence="2">Putative cysteine ligase BshC</fullName>
        <ecNumber evidence="2">6.-.-.-</ecNumber>
    </recommendedName>
</protein>
<evidence type="ECO:0000259" key="4">
    <source>
        <dbReference type="Pfam" id="PF24850"/>
    </source>
</evidence>
<dbReference type="InterPro" id="IPR055398">
    <property type="entry name" value="Rossmann-like_BshC"/>
</dbReference>
<dbReference type="NCBIfam" id="TIGR03998">
    <property type="entry name" value="thiol_BshC"/>
    <property type="match status" value="1"/>
</dbReference>
<evidence type="ECO:0000313" key="6">
    <source>
        <dbReference type="Proteomes" id="UP000826616"/>
    </source>
</evidence>
<comment type="function">
    <text evidence="2">Involved in bacillithiol (BSH) biosynthesis. May catalyze the last step of the pathway, the addition of cysteine to glucosamine malate (GlcN-Mal) to generate BSH.</text>
</comment>
<keyword evidence="6" id="KW-1185">Reference proteome</keyword>
<evidence type="ECO:0000256" key="1">
    <source>
        <dbReference type="ARBA" id="ARBA00022598"/>
    </source>
</evidence>
<dbReference type="Pfam" id="PF24850">
    <property type="entry name" value="CC_BshC"/>
    <property type="match status" value="1"/>
</dbReference>
<dbReference type="HAMAP" id="MF_01867">
    <property type="entry name" value="BshC"/>
    <property type="match status" value="1"/>
</dbReference>
<dbReference type="GeneID" id="97142136"/>
<feature type="domain" description="Bacillithiol biosynthesis BshC C-terminal coiled-coil" evidence="4">
    <location>
        <begin position="389"/>
        <end position="543"/>
    </location>
</feature>
<dbReference type="Proteomes" id="UP000826616">
    <property type="component" value="Chromosome"/>
</dbReference>
<organism evidence="5 6">
    <name type="scientific">Aneurinibacillus thermoaerophilus</name>
    <dbReference type="NCBI Taxonomy" id="143495"/>
    <lineage>
        <taxon>Bacteria</taxon>
        <taxon>Bacillati</taxon>
        <taxon>Bacillota</taxon>
        <taxon>Bacilli</taxon>
        <taxon>Bacillales</taxon>
        <taxon>Paenibacillaceae</taxon>
        <taxon>Aneurinibacillus group</taxon>
        <taxon>Aneurinibacillus</taxon>
    </lineage>
</organism>
<dbReference type="Pfam" id="PF10079">
    <property type="entry name" value="Rossmann-like_BshC"/>
    <property type="match status" value="1"/>
</dbReference>
<evidence type="ECO:0000256" key="2">
    <source>
        <dbReference type="HAMAP-Rule" id="MF_01867"/>
    </source>
</evidence>
<reference evidence="5 6" key="1">
    <citation type="submission" date="2021-08" db="EMBL/GenBank/DDBJ databases">
        <title>Complete genome sequence of the strain Aneurinibacillus thermoaerophilus CCM 8960.</title>
        <authorList>
            <person name="Musilova J."/>
            <person name="Kourilova X."/>
            <person name="Pernicova I."/>
            <person name="Bezdicek M."/>
            <person name="Lengerova M."/>
            <person name="Obruca S."/>
            <person name="Sedlar K."/>
        </authorList>
    </citation>
    <scope>NUCLEOTIDE SEQUENCE [LARGE SCALE GENOMIC DNA]</scope>
    <source>
        <strain evidence="5 6">CCM 8960</strain>
    </source>
</reference>
<feature type="domain" description="Bacillithiol biosynthesis BshC N-terminal Rossmann-like" evidence="3">
    <location>
        <begin position="5"/>
        <end position="385"/>
    </location>
</feature>
<keyword evidence="1 2" id="KW-0436">Ligase</keyword>
<dbReference type="PIRSF" id="PIRSF012535">
    <property type="entry name" value="UCP012535"/>
    <property type="match status" value="1"/>
</dbReference>